<organism evidence="1">
    <name type="scientific">marine sediment metagenome</name>
    <dbReference type="NCBI Taxonomy" id="412755"/>
    <lineage>
        <taxon>unclassified sequences</taxon>
        <taxon>metagenomes</taxon>
        <taxon>ecological metagenomes</taxon>
    </lineage>
</organism>
<proteinExistence type="predicted"/>
<protein>
    <submittedName>
        <fullName evidence="1">Uncharacterized protein</fullName>
    </submittedName>
</protein>
<dbReference type="EMBL" id="BARV01003444">
    <property type="protein sequence ID" value="GAI07089.1"/>
    <property type="molecule type" value="Genomic_DNA"/>
</dbReference>
<feature type="non-terminal residue" evidence="1">
    <location>
        <position position="1"/>
    </location>
</feature>
<accession>X1ML55</accession>
<name>X1ML55_9ZZZZ</name>
<evidence type="ECO:0000313" key="1">
    <source>
        <dbReference type="EMBL" id="GAI07089.1"/>
    </source>
</evidence>
<gene>
    <name evidence="1" type="ORF">S06H3_08227</name>
</gene>
<dbReference type="AlphaFoldDB" id="X1ML55"/>
<reference evidence="1" key="1">
    <citation type="journal article" date="2014" name="Front. Microbiol.">
        <title>High frequency of phylogenetically diverse reductive dehalogenase-homologous genes in deep subseafloor sedimentary metagenomes.</title>
        <authorList>
            <person name="Kawai M."/>
            <person name="Futagami T."/>
            <person name="Toyoda A."/>
            <person name="Takaki Y."/>
            <person name="Nishi S."/>
            <person name="Hori S."/>
            <person name="Arai W."/>
            <person name="Tsubouchi T."/>
            <person name="Morono Y."/>
            <person name="Uchiyama I."/>
            <person name="Ito T."/>
            <person name="Fujiyama A."/>
            <person name="Inagaki F."/>
            <person name="Takami H."/>
        </authorList>
    </citation>
    <scope>NUCLEOTIDE SEQUENCE</scope>
    <source>
        <strain evidence="1">Expedition CK06-06</strain>
    </source>
</reference>
<comment type="caution">
    <text evidence="1">The sequence shown here is derived from an EMBL/GenBank/DDBJ whole genome shotgun (WGS) entry which is preliminary data.</text>
</comment>
<sequence length="31" mass="3470">ALSVKKVGAQASLPHENELKNFLKTENINYI</sequence>